<name>A0A9Q1HDN8_HOLLE</name>
<keyword evidence="1" id="KW-0732">Signal</keyword>
<gene>
    <name evidence="3" type="ORF">HOLleu_13177</name>
</gene>
<dbReference type="EMBL" id="JAIZAY010000005">
    <property type="protein sequence ID" value="KAJ8042180.1"/>
    <property type="molecule type" value="Genomic_DNA"/>
</dbReference>
<dbReference type="OrthoDB" id="737510at2759"/>
<organism evidence="3 4">
    <name type="scientific">Holothuria leucospilota</name>
    <name type="common">Black long sea cucumber</name>
    <name type="synonym">Mertensiothuria leucospilota</name>
    <dbReference type="NCBI Taxonomy" id="206669"/>
    <lineage>
        <taxon>Eukaryota</taxon>
        <taxon>Metazoa</taxon>
        <taxon>Echinodermata</taxon>
        <taxon>Eleutherozoa</taxon>
        <taxon>Echinozoa</taxon>
        <taxon>Holothuroidea</taxon>
        <taxon>Aspidochirotacea</taxon>
        <taxon>Aspidochirotida</taxon>
        <taxon>Holothuriidae</taxon>
        <taxon>Holothuria</taxon>
    </lineage>
</organism>
<protein>
    <submittedName>
        <fullName evidence="3">GLIPR1-like protein 1</fullName>
    </submittedName>
</protein>
<feature type="chain" id="PRO_5040158683" evidence="1">
    <location>
        <begin position="20"/>
        <end position="459"/>
    </location>
</feature>
<evidence type="ECO:0000256" key="1">
    <source>
        <dbReference type="SAM" id="SignalP"/>
    </source>
</evidence>
<accession>A0A9Q1HDN8</accession>
<dbReference type="PROSITE" id="PS01009">
    <property type="entry name" value="CRISP_1"/>
    <property type="match status" value="1"/>
</dbReference>
<dbReference type="InterPro" id="IPR018244">
    <property type="entry name" value="Allrgn_V5/Tpx1_CS"/>
</dbReference>
<dbReference type="PRINTS" id="PR00837">
    <property type="entry name" value="V5TPXLIKE"/>
</dbReference>
<keyword evidence="4" id="KW-1185">Reference proteome</keyword>
<dbReference type="Gene3D" id="3.40.33.10">
    <property type="entry name" value="CAP"/>
    <property type="match status" value="1"/>
</dbReference>
<dbReference type="Pfam" id="PF00188">
    <property type="entry name" value="CAP"/>
    <property type="match status" value="1"/>
</dbReference>
<evidence type="ECO:0000259" key="2">
    <source>
        <dbReference type="SMART" id="SM00198"/>
    </source>
</evidence>
<sequence length="459" mass="51643">MGVLAMVFLVTIAIQNVISQTENVSINTSDDVPTTTEEDLIEIAKRFEVDEYEEAGDTIPMMFTRGKTPVRIKWGKGDYTRKEQKKIVEAHNAYRKGVAPSSSDMNEIVVSIIVQSCKNIADLHSMMQLHLLTIFAFIVSLYQVATADEDWSINPDEPPSTTEEEVAKRYYEDANVEPQNDLFLRTTRTQWRGGRYSKIEMIKIVGAHNKYRKGVLPSSGDMNELLWSPALAEQAQAWSDGCYYEHPDKTQHPDYRGIGQNLYIKWLDKGGRNPPPVTDPVDKWYDEVKDFHYDINSCNRGAVCGHYTQVVWAKTTKVGCGIKFCPTATSRTRSFENAWLVTCNYSPAGNMQSQSPYKSGTRCSQCAKGFCMKNLCSRCKPNEKGCVCNMVCNNGGKLNSKKCTCKCANGFFGPACQERCEDKNDKCGANPGWPKFWCGDARFPFVQEFCPALCGQCKQ</sequence>
<comment type="caution">
    <text evidence="3">The sequence shown here is derived from an EMBL/GenBank/DDBJ whole genome shotgun (WGS) entry which is preliminary data.</text>
</comment>
<dbReference type="SMART" id="SM00198">
    <property type="entry name" value="SCP"/>
    <property type="match status" value="1"/>
</dbReference>
<dbReference type="Proteomes" id="UP001152320">
    <property type="component" value="Chromosome 5"/>
</dbReference>
<dbReference type="SUPFAM" id="SSF55797">
    <property type="entry name" value="PR-1-like"/>
    <property type="match status" value="1"/>
</dbReference>
<reference evidence="3" key="1">
    <citation type="submission" date="2021-10" db="EMBL/GenBank/DDBJ databases">
        <title>Tropical sea cucumber genome reveals ecological adaptation and Cuvierian tubules defense mechanism.</title>
        <authorList>
            <person name="Chen T."/>
        </authorList>
    </citation>
    <scope>NUCLEOTIDE SEQUENCE</scope>
    <source>
        <strain evidence="3">Nanhai2018</strain>
        <tissue evidence="3">Muscle</tissue>
    </source>
</reference>
<evidence type="ECO:0000313" key="3">
    <source>
        <dbReference type="EMBL" id="KAJ8042180.1"/>
    </source>
</evidence>
<dbReference type="InterPro" id="IPR002413">
    <property type="entry name" value="V5_allergen-like"/>
</dbReference>
<dbReference type="GO" id="GO:0005576">
    <property type="term" value="C:extracellular region"/>
    <property type="evidence" value="ECO:0007669"/>
    <property type="project" value="InterPro"/>
</dbReference>
<dbReference type="InterPro" id="IPR001283">
    <property type="entry name" value="CRISP-related"/>
</dbReference>
<proteinExistence type="predicted"/>
<dbReference type="AlphaFoldDB" id="A0A9Q1HDN8"/>
<dbReference type="PRINTS" id="PR00838">
    <property type="entry name" value="V5ALLERGEN"/>
</dbReference>
<dbReference type="PROSITE" id="PS01010">
    <property type="entry name" value="CRISP_2"/>
    <property type="match status" value="1"/>
</dbReference>
<dbReference type="PANTHER" id="PTHR10334">
    <property type="entry name" value="CYSTEINE-RICH SECRETORY PROTEIN-RELATED"/>
    <property type="match status" value="1"/>
</dbReference>
<feature type="domain" description="SCP" evidence="2">
    <location>
        <begin position="199"/>
        <end position="353"/>
    </location>
</feature>
<evidence type="ECO:0000313" key="4">
    <source>
        <dbReference type="Proteomes" id="UP001152320"/>
    </source>
</evidence>
<dbReference type="InterPro" id="IPR014044">
    <property type="entry name" value="CAP_dom"/>
</dbReference>
<feature type="signal peptide" evidence="1">
    <location>
        <begin position="1"/>
        <end position="19"/>
    </location>
</feature>
<dbReference type="InterPro" id="IPR035940">
    <property type="entry name" value="CAP_sf"/>
</dbReference>